<dbReference type="SUPFAM" id="SSF56112">
    <property type="entry name" value="Protein kinase-like (PK-like)"/>
    <property type="match status" value="1"/>
</dbReference>
<dbReference type="Gene3D" id="1.10.510.10">
    <property type="entry name" value="Transferase(Phosphotransferase) domain 1"/>
    <property type="match status" value="1"/>
</dbReference>
<evidence type="ECO:0000313" key="4">
    <source>
        <dbReference type="Proteomes" id="UP000054549"/>
    </source>
</evidence>
<dbReference type="InterPro" id="IPR052396">
    <property type="entry name" value="Meiotic_Drive_Suppr_Kinase"/>
</dbReference>
<feature type="compositionally biased region" description="Basic and acidic residues" evidence="1">
    <location>
        <begin position="293"/>
        <end position="304"/>
    </location>
</feature>
<evidence type="ECO:0000256" key="1">
    <source>
        <dbReference type="SAM" id="MobiDB-lite"/>
    </source>
</evidence>
<protein>
    <recommendedName>
        <fullName evidence="2">Protein kinase domain-containing protein</fullName>
    </recommendedName>
</protein>
<dbReference type="Proteomes" id="UP000054549">
    <property type="component" value="Unassembled WGS sequence"/>
</dbReference>
<dbReference type="InParanoid" id="A0A0C2WP93"/>
<dbReference type="PROSITE" id="PS50011">
    <property type="entry name" value="PROTEIN_KINASE_DOM"/>
    <property type="match status" value="1"/>
</dbReference>
<name>A0A0C2WP93_AMAMK</name>
<dbReference type="Gene3D" id="3.30.200.20">
    <property type="entry name" value="Phosphorylase Kinase, domain 1"/>
    <property type="match status" value="1"/>
</dbReference>
<evidence type="ECO:0000259" key="2">
    <source>
        <dbReference type="PROSITE" id="PS50011"/>
    </source>
</evidence>
<dbReference type="HOGENOM" id="CLU_023413_0_0_1"/>
<keyword evidence="4" id="KW-1185">Reference proteome</keyword>
<feature type="compositionally biased region" description="Polar residues" evidence="1">
    <location>
        <begin position="305"/>
        <end position="314"/>
    </location>
</feature>
<dbReference type="GO" id="GO:0004672">
    <property type="term" value="F:protein kinase activity"/>
    <property type="evidence" value="ECO:0007669"/>
    <property type="project" value="InterPro"/>
</dbReference>
<dbReference type="GO" id="GO:0005524">
    <property type="term" value="F:ATP binding"/>
    <property type="evidence" value="ECO:0007669"/>
    <property type="project" value="InterPro"/>
</dbReference>
<dbReference type="EMBL" id="KN818336">
    <property type="protein sequence ID" value="KIL58501.1"/>
    <property type="molecule type" value="Genomic_DNA"/>
</dbReference>
<sequence length="537" mass="60925">MTLHDFLVEYAKFPFPHHDEPRTMDTTDISEIAIGLLEREWKARHAVRDNHLVQKLCHSLENILGDTPFVAGSERYFSRSFSPRLQVDESGTKNSEWDTNPSEVHSRTLLDKGFFEAARKCFGNFGFGPYPFEAAKERCVTGGSSKVDYIFLINGEPTVLCEAESPLVMMKVSELLPPHGIELKWVPGQSVVPKIISKAALYLGLRHMEWLFLTCHNYWIVCRLVRDDIHPYLAYSPAICIKDSSEPFRAFLGAILSRVVKVPVEPSAYSPDLELDIIEEESPLPEHDIDDDSPSRAHDEHENTESGLIVTSSSPNSPEDFHVWVHLYSMSNNTLVLPQCARSSKQRLWLTRFVASGSTGNVWQCRFDNCDELFAVKVVEMLRLSDAGSRQRLRNEFKVYLTLDKAYKSGQICDRIAPRCYGAFEGDRMDVLILDLCDGILNDWEELSAAERSQIYKLVQDLHRIGIVHGDLEPRNIGRARGGGFCLIDFSESRRHNCKESKVSEPGTQPAPKTKCPELQTLRNYLWKGQPLGPPRN</sequence>
<feature type="domain" description="Protein kinase" evidence="2">
    <location>
        <begin position="348"/>
        <end position="537"/>
    </location>
</feature>
<dbReference type="STRING" id="946122.A0A0C2WP93"/>
<accession>A0A0C2WP93</accession>
<dbReference type="InterPro" id="IPR011009">
    <property type="entry name" value="Kinase-like_dom_sf"/>
</dbReference>
<evidence type="ECO:0000313" key="3">
    <source>
        <dbReference type="EMBL" id="KIL58501.1"/>
    </source>
</evidence>
<dbReference type="PANTHER" id="PTHR37171">
    <property type="entry name" value="SERINE/THREONINE-PROTEIN KINASE YRZF-RELATED"/>
    <property type="match status" value="1"/>
</dbReference>
<dbReference type="InterPro" id="IPR000719">
    <property type="entry name" value="Prot_kinase_dom"/>
</dbReference>
<reference evidence="3 4" key="1">
    <citation type="submission" date="2014-04" db="EMBL/GenBank/DDBJ databases">
        <title>Evolutionary Origins and Diversification of the Mycorrhizal Mutualists.</title>
        <authorList>
            <consortium name="DOE Joint Genome Institute"/>
            <consortium name="Mycorrhizal Genomics Consortium"/>
            <person name="Kohler A."/>
            <person name="Kuo A."/>
            <person name="Nagy L.G."/>
            <person name="Floudas D."/>
            <person name="Copeland A."/>
            <person name="Barry K.W."/>
            <person name="Cichocki N."/>
            <person name="Veneault-Fourrey C."/>
            <person name="LaButti K."/>
            <person name="Lindquist E.A."/>
            <person name="Lipzen A."/>
            <person name="Lundell T."/>
            <person name="Morin E."/>
            <person name="Murat C."/>
            <person name="Riley R."/>
            <person name="Ohm R."/>
            <person name="Sun H."/>
            <person name="Tunlid A."/>
            <person name="Henrissat B."/>
            <person name="Grigoriev I.V."/>
            <person name="Hibbett D.S."/>
            <person name="Martin F."/>
        </authorList>
    </citation>
    <scope>NUCLEOTIDE SEQUENCE [LARGE SCALE GENOMIC DNA]</scope>
    <source>
        <strain evidence="3 4">Koide BX008</strain>
    </source>
</reference>
<dbReference type="OrthoDB" id="427969at2759"/>
<proteinExistence type="predicted"/>
<feature type="region of interest" description="Disordered" evidence="1">
    <location>
        <begin position="284"/>
        <end position="314"/>
    </location>
</feature>
<gene>
    <name evidence="3" type="ORF">M378DRAFT_170490</name>
</gene>
<dbReference type="PANTHER" id="PTHR37171:SF1">
    <property type="entry name" value="SERINE_THREONINE-PROTEIN KINASE YRZF-RELATED"/>
    <property type="match status" value="1"/>
</dbReference>
<dbReference type="AlphaFoldDB" id="A0A0C2WP93"/>
<organism evidence="3 4">
    <name type="scientific">Amanita muscaria (strain Koide BX008)</name>
    <dbReference type="NCBI Taxonomy" id="946122"/>
    <lineage>
        <taxon>Eukaryota</taxon>
        <taxon>Fungi</taxon>
        <taxon>Dikarya</taxon>
        <taxon>Basidiomycota</taxon>
        <taxon>Agaricomycotina</taxon>
        <taxon>Agaricomycetes</taxon>
        <taxon>Agaricomycetidae</taxon>
        <taxon>Agaricales</taxon>
        <taxon>Pluteineae</taxon>
        <taxon>Amanitaceae</taxon>
        <taxon>Amanita</taxon>
    </lineage>
</organism>